<feature type="coiled-coil region" evidence="1">
    <location>
        <begin position="382"/>
        <end position="412"/>
    </location>
</feature>
<evidence type="ECO:0000313" key="4">
    <source>
        <dbReference type="EMBL" id="CAG5082323.1"/>
    </source>
</evidence>
<dbReference type="SMART" id="SM00671">
    <property type="entry name" value="SEL1"/>
    <property type="match status" value="4"/>
</dbReference>
<dbReference type="SUPFAM" id="SSF48452">
    <property type="entry name" value="TPR-like"/>
    <property type="match status" value="2"/>
</dbReference>
<organism evidence="4 5">
    <name type="scientific">Parvicella tangerina</name>
    <dbReference type="NCBI Taxonomy" id="2829795"/>
    <lineage>
        <taxon>Bacteria</taxon>
        <taxon>Pseudomonadati</taxon>
        <taxon>Bacteroidota</taxon>
        <taxon>Flavobacteriia</taxon>
        <taxon>Flavobacteriales</taxon>
        <taxon>Parvicellaceae</taxon>
        <taxon>Parvicella</taxon>
    </lineage>
</organism>
<feature type="domain" description="PPM-type phosphatase" evidence="3">
    <location>
        <begin position="504"/>
        <end position="733"/>
    </location>
</feature>
<evidence type="ECO:0000259" key="3">
    <source>
        <dbReference type="SMART" id="SM00331"/>
    </source>
</evidence>
<dbReference type="InterPro" id="IPR001932">
    <property type="entry name" value="PPM-type_phosphatase-like_dom"/>
</dbReference>
<dbReference type="PANTHER" id="PTHR10098">
    <property type="entry name" value="RAPSYN-RELATED"/>
    <property type="match status" value="1"/>
</dbReference>
<dbReference type="InterPro" id="IPR006597">
    <property type="entry name" value="Sel1-like"/>
</dbReference>
<dbReference type="SMART" id="SM00028">
    <property type="entry name" value="TPR"/>
    <property type="match status" value="6"/>
</dbReference>
<keyword evidence="1" id="KW-0175">Coiled coil</keyword>
<dbReference type="Gene3D" id="3.60.40.10">
    <property type="entry name" value="PPM-type phosphatase domain"/>
    <property type="match status" value="1"/>
</dbReference>
<dbReference type="PANTHER" id="PTHR10098:SF108">
    <property type="entry name" value="TETRATRICOPEPTIDE REPEAT PROTEIN 28"/>
    <property type="match status" value="1"/>
</dbReference>
<dbReference type="SMART" id="SM00331">
    <property type="entry name" value="PP2C_SIG"/>
    <property type="match status" value="1"/>
</dbReference>
<feature type="chain" id="PRO_5037296047" evidence="2">
    <location>
        <begin position="18"/>
        <end position="733"/>
    </location>
</feature>
<sequence length="733" mass="83622">MKVLLLLIMFAPCCFTAQINLDSLWQVWEDPSRHDTIRLNAMETISWDGYLFSQPDSAFYFAQLQYELAEKIGRKKSMAIALNTQGISFAIRGDYSQALPYLYESLSIRKELNDQEGIAISYNNIGNIYKYQGDYANAIEHYHNSLKIKEKRGDKKGMASSYTNIGIIYYFQKDFDKALSYHQKCYEIEKEIGNENGEAMALHNIGLVYADQKEYDKALKFYEECLVLKKKLDDKKGLANTYNNMGLVYFNLGDEEQAMTYYEKSIELKEALGMKSEMATTLNNLGNIYLKKKDFEQAAFYCDQALDFAQEVGADRGIRDAAGSLYESYKALGKSKIALEMYELHISVRDSLLSEENQKAIIQQQFKYEYEKKSAADSIKALEAAKVQEALLAAEKAETEKQKKEVKQQEQQKYYLFAGLGLALLFGGFIFNRFRVTNQQKKIIEEQKVLVEQQKEAVERQKVELEQTHQQLEEHHQEIADSILYAKRIQEAIMPSMESMNTALKDGFVLYLPKDVVAGDFFWMESFVETPDSKEEVVYFAAADCTGHGVPGAMVSVVCSNALNKALLEEGLRDTGKLLDRTREIVIDRLAKSGEEVKDGMDISLCALNSKTKELQWSGANNPIWILRKGAQEIEEIKANKQPIGLYHDPQPFTAHQINLNQGDSVYVFTDGYQDQFGGPKGKKFKAKQLKEVIVDNQHLPMDEQMKLLQSKFMEWKGAVEQIDDVCVIGVRI</sequence>
<name>A0A916JMY1_9FLAO</name>
<accession>A0A916JMY1</accession>
<dbReference type="Pfam" id="PF13424">
    <property type="entry name" value="TPR_12"/>
    <property type="match status" value="3"/>
</dbReference>
<protein>
    <submittedName>
        <fullName evidence="4">Photosystem I assembly protein Ycf3</fullName>
    </submittedName>
</protein>
<dbReference type="RefSeq" id="WP_258542076.1">
    <property type="nucleotide sequence ID" value="NZ_OU015584.1"/>
</dbReference>
<gene>
    <name evidence="4" type="primary">ycf3_4</name>
    <name evidence="4" type="ORF">CRYO30217_01878</name>
</gene>
<keyword evidence="5" id="KW-1185">Reference proteome</keyword>
<keyword evidence="2" id="KW-0732">Signal</keyword>
<dbReference type="Gene3D" id="1.25.40.10">
    <property type="entry name" value="Tetratricopeptide repeat domain"/>
    <property type="match status" value="2"/>
</dbReference>
<dbReference type="KEGG" id="ptan:CRYO30217_01878"/>
<dbReference type="Proteomes" id="UP000683507">
    <property type="component" value="Chromosome"/>
</dbReference>
<dbReference type="Pfam" id="PF07228">
    <property type="entry name" value="SpoIIE"/>
    <property type="match status" value="1"/>
</dbReference>
<dbReference type="InterPro" id="IPR011990">
    <property type="entry name" value="TPR-like_helical_dom_sf"/>
</dbReference>
<evidence type="ECO:0000313" key="5">
    <source>
        <dbReference type="Proteomes" id="UP000683507"/>
    </source>
</evidence>
<feature type="signal peptide" evidence="2">
    <location>
        <begin position="1"/>
        <end position="17"/>
    </location>
</feature>
<dbReference type="InterPro" id="IPR036457">
    <property type="entry name" value="PPM-type-like_dom_sf"/>
</dbReference>
<dbReference type="InterPro" id="IPR019734">
    <property type="entry name" value="TPR_rpt"/>
</dbReference>
<dbReference type="EMBL" id="OU015584">
    <property type="protein sequence ID" value="CAG5082323.1"/>
    <property type="molecule type" value="Genomic_DNA"/>
</dbReference>
<feature type="coiled-coil region" evidence="1">
    <location>
        <begin position="441"/>
        <end position="482"/>
    </location>
</feature>
<proteinExistence type="predicted"/>
<evidence type="ECO:0000256" key="1">
    <source>
        <dbReference type="SAM" id="Coils"/>
    </source>
</evidence>
<dbReference type="AlphaFoldDB" id="A0A916JMY1"/>
<reference evidence="4" key="1">
    <citation type="submission" date="2021-04" db="EMBL/GenBank/DDBJ databases">
        <authorList>
            <person name="Rodrigo-Torres L."/>
            <person name="Arahal R. D."/>
            <person name="Lucena T."/>
        </authorList>
    </citation>
    <scope>NUCLEOTIDE SEQUENCE</scope>
    <source>
        <strain evidence="4">AS29M-1</strain>
    </source>
</reference>
<evidence type="ECO:0000256" key="2">
    <source>
        <dbReference type="SAM" id="SignalP"/>
    </source>
</evidence>